<gene>
    <name evidence="2" type="ORF">ENV62_06990</name>
</gene>
<dbReference type="GO" id="GO:0016787">
    <property type="term" value="F:hydrolase activity"/>
    <property type="evidence" value="ECO:0007669"/>
    <property type="project" value="UniProtKB-KW"/>
</dbReference>
<evidence type="ECO:0000259" key="1">
    <source>
        <dbReference type="SMART" id="SM00849"/>
    </source>
</evidence>
<accession>A0A7C3SJ65</accession>
<dbReference type="CDD" id="cd07713">
    <property type="entry name" value="DHPS-like_MBL-fold"/>
    <property type="match status" value="1"/>
</dbReference>
<dbReference type="EMBL" id="DTHB01000048">
    <property type="protein sequence ID" value="HGB14962.1"/>
    <property type="molecule type" value="Genomic_DNA"/>
</dbReference>
<dbReference type="InterPro" id="IPR052926">
    <property type="entry name" value="Metallo-beta-lactamase_dom"/>
</dbReference>
<organism evidence="2">
    <name type="scientific">Desulfobacca acetoxidans</name>
    <dbReference type="NCBI Taxonomy" id="60893"/>
    <lineage>
        <taxon>Bacteria</taxon>
        <taxon>Pseudomonadati</taxon>
        <taxon>Thermodesulfobacteriota</taxon>
        <taxon>Desulfobaccia</taxon>
        <taxon>Desulfobaccales</taxon>
        <taxon>Desulfobaccaceae</taxon>
        <taxon>Desulfobacca</taxon>
    </lineage>
</organism>
<dbReference type="InterPro" id="IPR036866">
    <property type="entry name" value="RibonucZ/Hydroxyglut_hydro"/>
</dbReference>
<comment type="caution">
    <text evidence="2">The sequence shown here is derived from an EMBL/GenBank/DDBJ whole genome shotgun (WGS) entry which is preliminary data.</text>
</comment>
<protein>
    <submittedName>
        <fullName evidence="2">MBL fold metallo-hydrolase</fullName>
    </submittedName>
</protein>
<evidence type="ECO:0000313" key="2">
    <source>
        <dbReference type="EMBL" id="HGB14962.1"/>
    </source>
</evidence>
<dbReference type="PANTHER" id="PTHR13754:SF13">
    <property type="entry name" value="METALLO-BETA-LACTAMASE SUPERFAMILY PROTEIN (AFU_ORTHOLOGUE AFUA_3G07630)"/>
    <property type="match status" value="1"/>
</dbReference>
<name>A0A7C3SJ65_9BACT</name>
<feature type="domain" description="Metallo-beta-lactamase" evidence="1">
    <location>
        <begin position="6"/>
        <end position="222"/>
    </location>
</feature>
<dbReference type="SUPFAM" id="SSF56281">
    <property type="entry name" value="Metallo-hydrolase/oxidoreductase"/>
    <property type="match status" value="1"/>
</dbReference>
<dbReference type="GO" id="GO:0016740">
    <property type="term" value="F:transferase activity"/>
    <property type="evidence" value="ECO:0007669"/>
    <property type="project" value="TreeGrafter"/>
</dbReference>
<keyword evidence="2" id="KW-0378">Hydrolase</keyword>
<proteinExistence type="predicted"/>
<reference evidence="2" key="1">
    <citation type="journal article" date="2020" name="mSystems">
        <title>Genome- and Community-Level Interaction Insights into Carbon Utilization and Element Cycling Functions of Hydrothermarchaeota in Hydrothermal Sediment.</title>
        <authorList>
            <person name="Zhou Z."/>
            <person name="Liu Y."/>
            <person name="Xu W."/>
            <person name="Pan J."/>
            <person name="Luo Z.H."/>
            <person name="Li M."/>
        </authorList>
    </citation>
    <scope>NUCLEOTIDE SEQUENCE [LARGE SCALE GENOMIC DNA]</scope>
    <source>
        <strain evidence="2">SpSt-776</strain>
    </source>
</reference>
<dbReference type="Pfam" id="PF12706">
    <property type="entry name" value="Lactamase_B_2"/>
    <property type="match status" value="1"/>
</dbReference>
<dbReference type="SMART" id="SM00849">
    <property type="entry name" value="Lactamase_B"/>
    <property type="match status" value="1"/>
</dbReference>
<dbReference type="Gene3D" id="3.60.15.10">
    <property type="entry name" value="Ribonuclease Z/Hydroxyacylglutathione hydrolase-like"/>
    <property type="match status" value="1"/>
</dbReference>
<sequence length="308" mass="33129">MIELPAINSLVVEVLVDNFFDVFEPSRPGVVERVVPGRLKKPLVAAHGLAFWLTLQKNGEKTQILLDAANSPLPLINNIEALEHSLEEVDALVLSHGHPDHYGGLLEILQRRGGRLPVYLHPDCCHPKLLITPKGRIGPWKLEREELVKMGAEVHENTGPVLILDKVLLTGSVEATTPYETPLPGPKRVVGGVEENDPFTDEQALVVHVAGQGLVILVSCSHPGVVNMVKFAQKLTGVQEIAAIIGGFHLTAGGPDLVRSTIQGLKEIDPKLLVAGHCTGFKALTQLALAFPDTFMVSCVGTKVMIGG</sequence>
<dbReference type="InterPro" id="IPR041712">
    <property type="entry name" value="DHPS-like_MBL-fold"/>
</dbReference>
<dbReference type="InterPro" id="IPR001279">
    <property type="entry name" value="Metallo-B-lactamas"/>
</dbReference>
<dbReference type="AlphaFoldDB" id="A0A7C3SJ65"/>
<dbReference type="PANTHER" id="PTHR13754">
    <property type="entry name" value="METALLO-BETA-LACTAMASE SUPERFAMILY PROTEIN"/>
    <property type="match status" value="1"/>
</dbReference>